<proteinExistence type="predicted"/>
<evidence type="ECO:0000313" key="1">
    <source>
        <dbReference type="EMBL" id="KUG07310.1"/>
    </source>
</evidence>
<sequence>MDAALPTLTFEPHTINKPGDYVQNPVETFIVEHPGFTATVSEADFDNFEGQLADVTAFVTEHKQSLLTLSKVASRVSFCFDFGLESTLFSEDVWSESIRFPFQFLLLLAEVEADLEVSYYHPTPDEGEDADEDEE</sequence>
<organism evidence="1 2">
    <name type="scientific">Solirubrum puertoriconensis</name>
    <dbReference type="NCBI Taxonomy" id="1751427"/>
    <lineage>
        <taxon>Bacteria</taxon>
        <taxon>Pseudomonadati</taxon>
        <taxon>Bacteroidota</taxon>
        <taxon>Cytophagia</taxon>
        <taxon>Cytophagales</taxon>
    </lineage>
</organism>
<accession>A0A9X0HJY7</accession>
<name>A0A9X0HJY7_SOLP1</name>
<keyword evidence="2" id="KW-1185">Reference proteome</keyword>
<reference evidence="1 2" key="1">
    <citation type="submission" date="2015-11" db="EMBL/GenBank/DDBJ databases">
        <title>Solirubrum puertoriconensis gen. nov. an environmental bacteria isolated in Puerto Rico.</title>
        <authorList>
            <person name="Cuebas-Irizarry M.F."/>
            <person name="Montalvo-Rodriguez R."/>
        </authorList>
    </citation>
    <scope>NUCLEOTIDE SEQUENCE [LARGE SCALE GENOMIC DNA]</scope>
    <source>
        <strain evidence="1 2">MC1A</strain>
    </source>
</reference>
<evidence type="ECO:0000313" key="2">
    <source>
        <dbReference type="Proteomes" id="UP000054223"/>
    </source>
</evidence>
<comment type="caution">
    <text evidence="1">The sequence shown here is derived from an EMBL/GenBank/DDBJ whole genome shotgun (WGS) entry which is preliminary data.</text>
</comment>
<dbReference type="RefSeq" id="WP_059070936.1">
    <property type="nucleotide sequence ID" value="NZ_LNAL01000007.1"/>
</dbReference>
<dbReference type="Proteomes" id="UP000054223">
    <property type="component" value="Unassembled WGS sequence"/>
</dbReference>
<protein>
    <submittedName>
        <fullName evidence="1">Uncharacterized protein</fullName>
    </submittedName>
</protein>
<gene>
    <name evidence="1" type="ORF">ASU33_13195</name>
</gene>
<dbReference type="EMBL" id="LNAL01000007">
    <property type="protein sequence ID" value="KUG07310.1"/>
    <property type="molecule type" value="Genomic_DNA"/>
</dbReference>
<dbReference type="AlphaFoldDB" id="A0A9X0HJY7"/>